<dbReference type="STRING" id="1333662.LPB303_15195"/>
<accession>A0A176T2X1</accession>
<evidence type="ECO:0000313" key="2">
    <source>
        <dbReference type="EMBL" id="OAD42117.1"/>
    </source>
</evidence>
<evidence type="ECO:0000256" key="1">
    <source>
        <dbReference type="SAM" id="MobiDB-lite"/>
    </source>
</evidence>
<feature type="region of interest" description="Disordered" evidence="1">
    <location>
        <begin position="236"/>
        <end position="265"/>
    </location>
</feature>
<protein>
    <submittedName>
        <fullName evidence="2">Uncharacterized protein</fullName>
    </submittedName>
</protein>
<gene>
    <name evidence="2" type="ORF">LPB303_15195</name>
</gene>
<feature type="compositionally biased region" description="Low complexity" evidence="1">
    <location>
        <begin position="242"/>
        <end position="261"/>
    </location>
</feature>
<keyword evidence="3" id="KW-1185">Reference proteome</keyword>
<evidence type="ECO:0000313" key="3">
    <source>
        <dbReference type="Proteomes" id="UP000076923"/>
    </source>
</evidence>
<comment type="caution">
    <text evidence="2">The sequence shown here is derived from an EMBL/GenBank/DDBJ whole genome shotgun (WGS) entry which is preliminary data.</text>
</comment>
<name>A0A176T2X1_9FLAO</name>
<reference evidence="2 3" key="1">
    <citation type="submission" date="2016-02" db="EMBL/GenBank/DDBJ databases">
        <title>Draft genome sequence of Polaribacter atrinae KACC17473.</title>
        <authorList>
            <person name="Shin S.-K."/>
            <person name="Yi H."/>
        </authorList>
    </citation>
    <scope>NUCLEOTIDE SEQUENCE [LARGE SCALE GENOMIC DNA]</scope>
    <source>
        <strain evidence="2 3">KACC 17473</strain>
    </source>
</reference>
<sequence length="557" mass="61754">MKMKKNKLPNLLKTGILLFGVSILLWNCQNNITNEEISPEKSIIEYGISKENFLNLKTTKKVAAKVKDSKKNNSSLNKNTAGELTFEELIERLNLENTYYSLTDSTEVLSAPVKTFGNYKRVLFSVTTGEINNSYLLTYPNPQDTKTFYVSNLYGKLLQKVVIQPNGIGKVVSYNSNNTLAKGDFCGDQTVYETCSSGNHSFQNEDTVWECDYWTNLSGGNPPSKFTISGECGGASGGSGGPSNDDTSGNPTNTGGVSTAPSGGGGLPTNLEQECVASLDCEECDLPGDLNRDCTIDEYEGCLMLGYTNEVCECSVNGGNIDECTFDEQVFIDDSFKDNSCLKSVYDKMGKATKFKEYLQNFEPEFSVAHLRFSSSTSLPSNTNAETSAPQNYLISITFNENNLARPRLSIARTMIHEIIHAEIFRKLLSVAQHPSIQLDQNQIIQLKNDYPGLYDYYMRWKWNLPQGQTPSSPQHESMAQHYRGIIKQALKNFDSTQSEQTYNALSWVGLMGSGTFNSSTGLYSNSTQAWINTSLSERLNILNTINNFNTSNPNCQ</sequence>
<dbReference type="EMBL" id="LVWE01000063">
    <property type="protein sequence ID" value="OAD42117.1"/>
    <property type="molecule type" value="Genomic_DNA"/>
</dbReference>
<organism evidence="2 3">
    <name type="scientific">Polaribacter atrinae</name>
    <dbReference type="NCBI Taxonomy" id="1333662"/>
    <lineage>
        <taxon>Bacteria</taxon>
        <taxon>Pseudomonadati</taxon>
        <taxon>Bacteroidota</taxon>
        <taxon>Flavobacteriia</taxon>
        <taxon>Flavobacteriales</taxon>
        <taxon>Flavobacteriaceae</taxon>
    </lineage>
</organism>
<proteinExistence type="predicted"/>
<dbReference type="Proteomes" id="UP000076923">
    <property type="component" value="Unassembled WGS sequence"/>
</dbReference>
<dbReference type="AlphaFoldDB" id="A0A176T2X1"/>